<dbReference type="PANTHER" id="PTHR12598:SF0">
    <property type="entry name" value="COPPER HOMEOSTASIS PROTEIN CUTC HOMOLOG"/>
    <property type="match status" value="1"/>
</dbReference>
<dbReference type="SUPFAM" id="SSF110395">
    <property type="entry name" value="CutC-like"/>
    <property type="match status" value="1"/>
</dbReference>
<accession>A0A1X7RN19</accession>
<dbReference type="GO" id="GO:0005507">
    <property type="term" value="F:copper ion binding"/>
    <property type="evidence" value="ECO:0007669"/>
    <property type="project" value="TreeGrafter"/>
</dbReference>
<protein>
    <recommendedName>
        <fullName evidence="2">Copper homeostasis protein cutC homolog</fullName>
    </recommendedName>
</protein>
<dbReference type="STRING" id="1276538.A0A1X7RN19"/>
<dbReference type="InterPro" id="IPR005627">
    <property type="entry name" value="CutC-like"/>
</dbReference>
<dbReference type="Gene3D" id="3.20.20.380">
    <property type="entry name" value="Copper homeostasis (CutC) domain"/>
    <property type="match status" value="1"/>
</dbReference>
<dbReference type="AlphaFoldDB" id="A0A1X7RN19"/>
<evidence type="ECO:0000256" key="2">
    <source>
        <dbReference type="ARBA" id="ARBA00019014"/>
    </source>
</evidence>
<dbReference type="HAMAP" id="MF_00795">
    <property type="entry name" value="CutC"/>
    <property type="match status" value="1"/>
</dbReference>
<gene>
    <name evidence="3" type="ORF">ZT3D7_G3955</name>
</gene>
<organism evidence="3 4">
    <name type="scientific">Zymoseptoria tritici (strain ST99CH_3D7)</name>
    <dbReference type="NCBI Taxonomy" id="1276538"/>
    <lineage>
        <taxon>Eukaryota</taxon>
        <taxon>Fungi</taxon>
        <taxon>Dikarya</taxon>
        <taxon>Ascomycota</taxon>
        <taxon>Pezizomycotina</taxon>
        <taxon>Dothideomycetes</taxon>
        <taxon>Dothideomycetidae</taxon>
        <taxon>Mycosphaerellales</taxon>
        <taxon>Mycosphaerellaceae</taxon>
        <taxon>Zymoseptoria</taxon>
    </lineage>
</organism>
<evidence type="ECO:0000313" key="3">
    <source>
        <dbReference type="EMBL" id="SMQ48805.1"/>
    </source>
</evidence>
<proteinExistence type="inferred from homology"/>
<reference evidence="3 4" key="1">
    <citation type="submission" date="2016-06" db="EMBL/GenBank/DDBJ databases">
        <authorList>
            <person name="Kjaerup R.B."/>
            <person name="Dalgaard T.S."/>
            <person name="Juul-Madsen H.R."/>
        </authorList>
    </citation>
    <scope>NUCLEOTIDE SEQUENCE [LARGE SCALE GENOMIC DNA]</scope>
</reference>
<keyword evidence="4" id="KW-1185">Reference proteome</keyword>
<dbReference type="InterPro" id="IPR036822">
    <property type="entry name" value="CutC-like_dom_sf"/>
</dbReference>
<comment type="similarity">
    <text evidence="1">Belongs to the CutC family.</text>
</comment>
<dbReference type="EMBL" id="LT853694">
    <property type="protein sequence ID" value="SMQ48805.1"/>
    <property type="molecule type" value="Genomic_DNA"/>
</dbReference>
<evidence type="ECO:0000256" key="1">
    <source>
        <dbReference type="ARBA" id="ARBA00007768"/>
    </source>
</evidence>
<name>A0A1X7RN19_ZYMT9</name>
<sequence length="227" mass="24326">MPRLEIACFSPSSALLAASAGADRIELCANQHLGGTTPPPLWLPHIKATVQTIPIFVMIRPRGGNFCYSNVEFEEMKAQIREFETLGADGFVFGMLKEDGRGIDVERTAELVRHASPKPCTFHRAFDEVADLMKGLENVVLTGCRAILSSGGRASAEEGVEGLRELVEKADGRVTVIAGGGVRSGNIESIKKVGGVRYLHSSAIVGVDSDSVNGEEVKKMKSLLQTS</sequence>
<dbReference type="PANTHER" id="PTHR12598">
    <property type="entry name" value="COPPER HOMEOSTASIS PROTEIN CUTC"/>
    <property type="match status" value="1"/>
</dbReference>
<dbReference type="Pfam" id="PF03932">
    <property type="entry name" value="CutC"/>
    <property type="match status" value="1"/>
</dbReference>
<evidence type="ECO:0000313" key="4">
    <source>
        <dbReference type="Proteomes" id="UP000215127"/>
    </source>
</evidence>
<dbReference type="Proteomes" id="UP000215127">
    <property type="component" value="Chromosome 3"/>
</dbReference>